<dbReference type="EMBL" id="CABWMV010000024">
    <property type="protein sequence ID" value="VXC78430.1"/>
    <property type="molecule type" value="Genomic_DNA"/>
</dbReference>
<organism evidence="1 2">
    <name type="scientific">Sphingobacterium multivorum</name>
    <dbReference type="NCBI Taxonomy" id="28454"/>
    <lineage>
        <taxon>Bacteria</taxon>
        <taxon>Pseudomonadati</taxon>
        <taxon>Bacteroidota</taxon>
        <taxon>Sphingobacteriia</taxon>
        <taxon>Sphingobacteriales</taxon>
        <taxon>Sphingobacteriaceae</taxon>
        <taxon>Sphingobacterium</taxon>
    </lineage>
</organism>
<accession>A0A654BE54</accession>
<name>A0A654BE54_SPHMU</name>
<sequence>MELFYVFKSGYSLLYKIARSSGYYFVDRKPHDTSVNLI</sequence>
<reference evidence="1 2" key="1">
    <citation type="submission" date="2019-10" db="EMBL/GenBank/DDBJ databases">
        <authorList>
            <person name="Karimi E."/>
        </authorList>
    </citation>
    <scope>NUCLEOTIDE SEQUENCE [LARGE SCALE GENOMIC DNA]</scope>
    <source>
        <strain evidence="1">Sphingobacterium sp. 8BC</strain>
    </source>
</reference>
<evidence type="ECO:0000313" key="2">
    <source>
        <dbReference type="Proteomes" id="UP000432350"/>
    </source>
</evidence>
<evidence type="ECO:0000313" key="1">
    <source>
        <dbReference type="EMBL" id="VXC78430.1"/>
    </source>
</evidence>
<dbReference type="AlphaFoldDB" id="A0A654BE54"/>
<dbReference type="Proteomes" id="UP000432350">
    <property type="component" value="Unassembled WGS sequence"/>
</dbReference>
<proteinExistence type="predicted"/>
<gene>
    <name evidence="1" type="ORF">SPHINGO8BC_50018</name>
</gene>
<protein>
    <submittedName>
        <fullName evidence="1">Uncharacterized protein</fullName>
    </submittedName>
</protein>